<dbReference type="Proteomes" id="UP001529510">
    <property type="component" value="Unassembled WGS sequence"/>
</dbReference>
<accession>A0ABD0P7X9</accession>
<sequence>MKFENLLAEVGGFGKYQISIIALLVIPRVTLPFNFLLNNFIAAIPSHHCDISSLDANGILGNLSQQERLTVSIPAQKDGTFASCHMFSHPQFHLLTNYSNGTELPVVECQNGWEYDNSMIKSSLATE</sequence>
<feature type="non-terminal residue" evidence="1">
    <location>
        <position position="127"/>
    </location>
</feature>
<organism evidence="1 2">
    <name type="scientific">Cirrhinus mrigala</name>
    <name type="common">Mrigala</name>
    <dbReference type="NCBI Taxonomy" id="683832"/>
    <lineage>
        <taxon>Eukaryota</taxon>
        <taxon>Metazoa</taxon>
        <taxon>Chordata</taxon>
        <taxon>Craniata</taxon>
        <taxon>Vertebrata</taxon>
        <taxon>Euteleostomi</taxon>
        <taxon>Actinopterygii</taxon>
        <taxon>Neopterygii</taxon>
        <taxon>Teleostei</taxon>
        <taxon>Ostariophysi</taxon>
        <taxon>Cypriniformes</taxon>
        <taxon>Cyprinidae</taxon>
        <taxon>Labeoninae</taxon>
        <taxon>Labeonini</taxon>
        <taxon>Cirrhinus</taxon>
    </lineage>
</organism>
<dbReference type="AlphaFoldDB" id="A0ABD0P7X9"/>
<evidence type="ECO:0000313" key="1">
    <source>
        <dbReference type="EMBL" id="KAL0169887.1"/>
    </source>
</evidence>
<keyword evidence="2" id="KW-1185">Reference proteome</keyword>
<reference evidence="1 2" key="1">
    <citation type="submission" date="2024-05" db="EMBL/GenBank/DDBJ databases">
        <title>Genome sequencing and assembly of Indian major carp, Cirrhinus mrigala (Hamilton, 1822).</title>
        <authorList>
            <person name="Mohindra V."/>
            <person name="Chowdhury L.M."/>
            <person name="Lal K."/>
            <person name="Jena J.K."/>
        </authorList>
    </citation>
    <scope>NUCLEOTIDE SEQUENCE [LARGE SCALE GENOMIC DNA]</scope>
    <source>
        <strain evidence="1">CM1030</strain>
        <tissue evidence="1">Blood</tissue>
    </source>
</reference>
<gene>
    <name evidence="1" type="ORF">M9458_034483</name>
</gene>
<name>A0ABD0P7X9_CIRMR</name>
<comment type="caution">
    <text evidence="1">The sequence shown here is derived from an EMBL/GenBank/DDBJ whole genome shotgun (WGS) entry which is preliminary data.</text>
</comment>
<proteinExistence type="predicted"/>
<dbReference type="EMBL" id="JAMKFB020000017">
    <property type="protein sequence ID" value="KAL0169887.1"/>
    <property type="molecule type" value="Genomic_DNA"/>
</dbReference>
<evidence type="ECO:0000313" key="2">
    <source>
        <dbReference type="Proteomes" id="UP001529510"/>
    </source>
</evidence>
<protein>
    <submittedName>
        <fullName evidence="1">Uncharacterized protein</fullName>
    </submittedName>
</protein>